<name>A0A165ATR7_9APHY</name>
<organism evidence="1 2">
    <name type="scientific">Laetiporus sulphureus 93-53</name>
    <dbReference type="NCBI Taxonomy" id="1314785"/>
    <lineage>
        <taxon>Eukaryota</taxon>
        <taxon>Fungi</taxon>
        <taxon>Dikarya</taxon>
        <taxon>Basidiomycota</taxon>
        <taxon>Agaricomycotina</taxon>
        <taxon>Agaricomycetes</taxon>
        <taxon>Polyporales</taxon>
        <taxon>Laetiporus</taxon>
    </lineage>
</organism>
<dbReference type="RefSeq" id="XP_040757388.1">
    <property type="nucleotide sequence ID" value="XM_040914888.1"/>
</dbReference>
<dbReference type="Proteomes" id="UP000076871">
    <property type="component" value="Unassembled WGS sequence"/>
</dbReference>
<sequence length="120" mass="13295">MPSSSICCDCISGVVEHAVARRRVPLPTFVRLRPQIHAVPERPRNALSLCSISCASGVPRPCIDIDSIFTGQIVTVPVHFMWTSIPRATKTLMRGDPARALDQGGQTRYACRRSRATRMY</sequence>
<accession>A0A165ATR7</accession>
<evidence type="ECO:0000313" key="1">
    <source>
        <dbReference type="EMBL" id="KZS99647.1"/>
    </source>
</evidence>
<dbReference type="EMBL" id="KV427742">
    <property type="protein sequence ID" value="KZS99647.1"/>
    <property type="molecule type" value="Genomic_DNA"/>
</dbReference>
<protein>
    <submittedName>
        <fullName evidence="1">Uncharacterized protein</fullName>
    </submittedName>
</protein>
<reference evidence="1 2" key="1">
    <citation type="journal article" date="2016" name="Mol. Biol. Evol.">
        <title>Comparative Genomics of Early-Diverging Mushroom-Forming Fungi Provides Insights into the Origins of Lignocellulose Decay Capabilities.</title>
        <authorList>
            <person name="Nagy L.G."/>
            <person name="Riley R."/>
            <person name="Tritt A."/>
            <person name="Adam C."/>
            <person name="Daum C."/>
            <person name="Floudas D."/>
            <person name="Sun H."/>
            <person name="Yadav J.S."/>
            <person name="Pangilinan J."/>
            <person name="Larsson K.H."/>
            <person name="Matsuura K."/>
            <person name="Barry K."/>
            <person name="Labutti K."/>
            <person name="Kuo R."/>
            <person name="Ohm R.A."/>
            <person name="Bhattacharya S.S."/>
            <person name="Shirouzu T."/>
            <person name="Yoshinaga Y."/>
            <person name="Martin F.M."/>
            <person name="Grigoriev I.V."/>
            <person name="Hibbett D.S."/>
        </authorList>
    </citation>
    <scope>NUCLEOTIDE SEQUENCE [LARGE SCALE GENOMIC DNA]</scope>
    <source>
        <strain evidence="1 2">93-53</strain>
    </source>
</reference>
<dbReference type="AlphaFoldDB" id="A0A165ATR7"/>
<dbReference type="InParanoid" id="A0A165ATR7"/>
<proteinExistence type="predicted"/>
<dbReference type="GeneID" id="63831915"/>
<keyword evidence="2" id="KW-1185">Reference proteome</keyword>
<evidence type="ECO:0000313" key="2">
    <source>
        <dbReference type="Proteomes" id="UP000076871"/>
    </source>
</evidence>
<gene>
    <name evidence="1" type="ORF">LAESUDRAFT_94878</name>
</gene>